<feature type="compositionally biased region" description="Polar residues" evidence="2">
    <location>
        <begin position="778"/>
        <end position="790"/>
    </location>
</feature>
<dbReference type="PANTHER" id="PTHR41259:SF1">
    <property type="entry name" value="DOUBLE-STRAND BREAK REPAIR RAD50 ATPASE, PUTATIVE-RELATED"/>
    <property type="match status" value="1"/>
</dbReference>
<dbReference type="InterPro" id="IPR027417">
    <property type="entry name" value="P-loop_NTPase"/>
</dbReference>
<evidence type="ECO:0000256" key="1">
    <source>
        <dbReference type="SAM" id="Coils"/>
    </source>
</evidence>
<keyword evidence="3" id="KW-1133">Transmembrane helix</keyword>
<reference evidence="6" key="1">
    <citation type="submission" date="2014-03" db="EMBL/GenBank/DDBJ databases">
        <authorList>
            <person name="Urmite Genomes U."/>
        </authorList>
    </citation>
    <scope>NUCLEOTIDE SEQUENCE [LARGE SCALE GENOMIC DNA]</scope>
    <source>
        <strain evidence="6">HD-03</strain>
    </source>
</reference>
<keyword evidence="6" id="KW-1185">Reference proteome</keyword>
<protein>
    <recommendedName>
        <fullName evidence="4">YhaN AAA domain-containing protein</fullName>
    </recommendedName>
</protein>
<keyword evidence="3" id="KW-0812">Transmembrane</keyword>
<feature type="region of interest" description="Disordered" evidence="2">
    <location>
        <begin position="769"/>
        <end position="800"/>
    </location>
</feature>
<dbReference type="PANTHER" id="PTHR41259">
    <property type="entry name" value="DOUBLE-STRAND BREAK REPAIR RAD50 ATPASE, PUTATIVE-RELATED"/>
    <property type="match status" value="1"/>
</dbReference>
<evidence type="ECO:0000256" key="3">
    <source>
        <dbReference type="SAM" id="Phobius"/>
    </source>
</evidence>
<feature type="transmembrane region" description="Helical" evidence="3">
    <location>
        <begin position="457"/>
        <end position="476"/>
    </location>
</feature>
<feature type="domain" description="YhaN AAA" evidence="4">
    <location>
        <begin position="1"/>
        <end position="197"/>
    </location>
</feature>
<comment type="caution">
    <text evidence="5">The sequence shown here is derived from an EMBL/GenBank/DDBJ whole genome shotgun (WGS) entry which is preliminary data.</text>
</comment>
<proteinExistence type="predicted"/>
<accession>A0A059NY24</accession>
<feature type="region of interest" description="Disordered" evidence="2">
    <location>
        <begin position="430"/>
        <end position="450"/>
    </location>
</feature>
<feature type="coiled-coil region" evidence="1">
    <location>
        <begin position="182"/>
        <end position="226"/>
    </location>
</feature>
<evidence type="ECO:0000313" key="6">
    <source>
        <dbReference type="Proteomes" id="UP000028868"/>
    </source>
</evidence>
<dbReference type="SUPFAM" id="SSF52540">
    <property type="entry name" value="P-loop containing nucleoside triphosphate hydrolases"/>
    <property type="match status" value="2"/>
</dbReference>
<dbReference type="EMBL" id="CCDI010000004">
    <property type="protein sequence ID" value="CDQ24818.1"/>
    <property type="molecule type" value="Genomic_DNA"/>
</dbReference>
<feature type="coiled-coil region" evidence="1">
    <location>
        <begin position="601"/>
        <end position="628"/>
    </location>
</feature>
<name>A0A059NY24_9BACI</name>
<gene>
    <name evidence="5" type="ORF">BN983_03117</name>
</gene>
<keyword evidence="1" id="KW-0175">Coiled coil</keyword>
<dbReference type="Proteomes" id="UP000028868">
    <property type="component" value="Unassembled WGS sequence"/>
</dbReference>
<dbReference type="InterPro" id="IPR038734">
    <property type="entry name" value="YhaN_AAA"/>
</dbReference>
<keyword evidence="3" id="KW-0472">Membrane</keyword>
<feature type="coiled-coil region" evidence="1">
    <location>
        <begin position="379"/>
        <end position="424"/>
    </location>
</feature>
<feature type="transmembrane region" description="Helical" evidence="3">
    <location>
        <begin position="482"/>
        <end position="499"/>
    </location>
</feature>
<dbReference type="AlphaFoldDB" id="A0A059NY24"/>
<dbReference type="Gene3D" id="3.40.50.300">
    <property type="entry name" value="P-loop containing nucleotide triphosphate hydrolases"/>
    <property type="match status" value="2"/>
</dbReference>
<evidence type="ECO:0000256" key="2">
    <source>
        <dbReference type="SAM" id="MobiDB-lite"/>
    </source>
</evidence>
<dbReference type="Pfam" id="PF13514">
    <property type="entry name" value="AAA_27"/>
    <property type="match status" value="1"/>
</dbReference>
<sequence>MKIKGMSIYGFGKWKDYSLQISEDHPSLIVGENEAGKSTIYQFILFMLFGLSPKQRQSFIPKTGGTMGGRLVLSTEAHGKVTIERTHGHENGKAVCHLESGEERDEEWLQSLLDGMERKEYESTYGFNADDLIALRSLSGSELGEVLLNIGLTGSDQIYQTEKWLEKQLDERFKPKGKRPEINEQLQVVEELKRKKKILDEEEGDYLRLQEHQRQLEKRMTTLEEDWKKKMSQIYTIEQLLKVMPVLIDYHQAKALSNQEKISFPESGVDRYQQVKESLLPLQSEINMLGVNLEELQASLKEWKQKYASEKIEQGRKLLEKERPKYDQAVYEDHRLHQQIIKLTEQMEEELAYIDIPLTAKELEEYALPFYIGETWRDLTKEKEELEREEAYIKSQKEEIEHSFEKMEARKQSLENRMITDEKARSLEGKLHQSYESAAASDRKGRNSQSGLKNKRLIGLTGGVITLVLGGFLQGIGLDMELFFVFMLIASIFGVFSYMSHRKIEEMEGEGRVSSISGEEIEKARHELQQYEVNKKEYDHLREQWKQLNQEEIQLQEKENHWLQRHRRLNGAIEEQKSLYPFLTSLQIQHWEKLYHLLTQVKEKRLTLNRLEEERKEQTLTITRIEKELEAFFRSENWEFYIETVGDHWKDLQTWVHDQEQIKKNITQTEKSYHSANKRYKEYTLRMQPFLEQRDNLFKDAGVGSEETFYAKANKKQEQLKNEANSKELERQLQSMLSENEQQEYQIWTEVPQETELLARRERLNMEKRKVEEERKNTQQAIADTSSSIKQLEHSDERSSITHRLQYEQDKLQEQTEEWAMYQLAKKALEKTKHSYKDKYLPQVLQKASDYFQRLTDGNYVDVKLSPDDDQIKVISQGGFVFVPAELSRGTRDQLYVSFRLALGETMAESLSMPFLVDDAFVHFDMKRLPVMVDILQSLSERHQVVLFTWREELSEEFGSPFVRQLS</sequence>
<reference evidence="5 6" key="2">
    <citation type="submission" date="2014-05" db="EMBL/GenBank/DDBJ databases">
        <title>Draft genome sequence of Halobacillus karajensis HK-03.</title>
        <authorList>
            <person name="Khelaifia S."/>
            <person name="Croce O."/>
            <person name="Lagier J.C."/>
            <person name="Raoult D."/>
        </authorList>
    </citation>
    <scope>NUCLEOTIDE SEQUENCE [LARGE SCALE GENOMIC DNA]</scope>
    <source>
        <strain evidence="5 6">HD-03</strain>
    </source>
</reference>
<evidence type="ECO:0000313" key="5">
    <source>
        <dbReference type="EMBL" id="CDQ24818.1"/>
    </source>
</evidence>
<feature type="coiled-coil region" evidence="1">
    <location>
        <begin position="286"/>
        <end position="313"/>
    </location>
</feature>
<feature type="compositionally biased region" description="Basic and acidic residues" evidence="2">
    <location>
        <begin position="791"/>
        <end position="800"/>
    </location>
</feature>
<feature type="coiled-coil region" evidence="1">
    <location>
        <begin position="521"/>
        <end position="558"/>
    </location>
</feature>
<evidence type="ECO:0000259" key="4">
    <source>
        <dbReference type="Pfam" id="PF13514"/>
    </source>
</evidence>
<organism evidence="5 6">
    <name type="scientific">Halobacillus karajensis</name>
    <dbReference type="NCBI Taxonomy" id="195088"/>
    <lineage>
        <taxon>Bacteria</taxon>
        <taxon>Bacillati</taxon>
        <taxon>Bacillota</taxon>
        <taxon>Bacilli</taxon>
        <taxon>Bacillales</taxon>
        <taxon>Bacillaceae</taxon>
        <taxon>Halobacillus</taxon>
    </lineage>
</organism>
<dbReference type="RefSeq" id="WP_035510060.1">
    <property type="nucleotide sequence ID" value="NZ_CCDH010000003.1"/>
</dbReference>